<organism evidence="10 11">
    <name type="scientific">Streptomyces subrutilus</name>
    <dbReference type="NCBI Taxonomy" id="36818"/>
    <lineage>
        <taxon>Bacteria</taxon>
        <taxon>Bacillati</taxon>
        <taxon>Actinomycetota</taxon>
        <taxon>Actinomycetes</taxon>
        <taxon>Kitasatosporales</taxon>
        <taxon>Streptomycetaceae</taxon>
        <taxon>Streptomyces</taxon>
    </lineage>
</organism>
<dbReference type="FunFam" id="3.40.50.12780:FF:000012">
    <property type="entry name" value="Non-ribosomal peptide synthetase"/>
    <property type="match status" value="1"/>
</dbReference>
<dbReference type="InterPro" id="IPR001242">
    <property type="entry name" value="Condensation_dom"/>
</dbReference>
<dbReference type="CDD" id="cd19543">
    <property type="entry name" value="DCL_NRPS"/>
    <property type="match status" value="1"/>
</dbReference>
<dbReference type="GO" id="GO:0031177">
    <property type="term" value="F:phosphopantetheine binding"/>
    <property type="evidence" value="ECO:0007669"/>
    <property type="project" value="InterPro"/>
</dbReference>
<comment type="similarity">
    <text evidence="2">Belongs to the ATP-dependent AMP-binding enzyme family.</text>
</comment>
<keyword evidence="4" id="KW-0597">Phosphoprotein</keyword>
<reference evidence="9" key="3">
    <citation type="submission" date="2020-09" db="EMBL/GenBank/DDBJ databases">
        <authorList>
            <person name="Sun Q."/>
            <person name="Ohkuma M."/>
        </authorList>
    </citation>
    <scope>NUCLEOTIDE SEQUENCE</scope>
    <source>
        <strain evidence="9">JCM 4834</strain>
    </source>
</reference>
<evidence type="ECO:0000256" key="4">
    <source>
        <dbReference type="ARBA" id="ARBA00022553"/>
    </source>
</evidence>
<evidence type="ECO:0000256" key="2">
    <source>
        <dbReference type="ARBA" id="ARBA00006432"/>
    </source>
</evidence>
<dbReference type="Pfam" id="PF00668">
    <property type="entry name" value="Condensation"/>
    <property type="match status" value="3"/>
</dbReference>
<evidence type="ECO:0000256" key="3">
    <source>
        <dbReference type="ARBA" id="ARBA00022450"/>
    </source>
</evidence>
<protein>
    <submittedName>
        <fullName evidence="10">Amino acid adenylation domain-containing protein</fullName>
    </submittedName>
    <submittedName>
        <fullName evidence="9">Non-ribosomal peptide synthetase</fullName>
    </submittedName>
</protein>
<reference evidence="9" key="1">
    <citation type="journal article" date="2014" name="Int. J. Syst. Evol. Microbiol.">
        <title>Complete genome sequence of Corynebacterium casei LMG S-19264T (=DSM 44701T), isolated from a smear-ripened cheese.</title>
        <authorList>
            <consortium name="US DOE Joint Genome Institute (JGI-PGF)"/>
            <person name="Walter F."/>
            <person name="Albersmeier A."/>
            <person name="Kalinowski J."/>
            <person name="Ruckert C."/>
        </authorList>
    </citation>
    <scope>NUCLEOTIDE SEQUENCE</scope>
    <source>
        <strain evidence="9">JCM 4834</strain>
    </source>
</reference>
<dbReference type="Pfam" id="PF13193">
    <property type="entry name" value="AMP-binding_C"/>
    <property type="match status" value="2"/>
</dbReference>
<dbReference type="Gene3D" id="1.10.1200.10">
    <property type="entry name" value="ACP-like"/>
    <property type="match status" value="2"/>
</dbReference>
<dbReference type="InterPro" id="IPR010071">
    <property type="entry name" value="AA_adenyl_dom"/>
</dbReference>
<dbReference type="RefSeq" id="WP_150516713.1">
    <property type="nucleotide sequence ID" value="NZ_BMVX01000008.1"/>
</dbReference>
<dbReference type="FunFam" id="3.40.50.980:FF:000001">
    <property type="entry name" value="Non-ribosomal peptide synthetase"/>
    <property type="match status" value="1"/>
</dbReference>
<dbReference type="InterPro" id="IPR045851">
    <property type="entry name" value="AMP-bd_C_sf"/>
</dbReference>
<keyword evidence="5" id="KW-0677">Repeat</keyword>
<dbReference type="InterPro" id="IPR036736">
    <property type="entry name" value="ACP-like_sf"/>
</dbReference>
<dbReference type="GO" id="GO:0017000">
    <property type="term" value="P:antibiotic biosynthetic process"/>
    <property type="evidence" value="ECO:0007669"/>
    <property type="project" value="UniProtKB-KW"/>
</dbReference>
<feature type="domain" description="Carrier" evidence="8">
    <location>
        <begin position="2546"/>
        <end position="2621"/>
    </location>
</feature>
<dbReference type="FunFam" id="1.10.1200.10:FF:000016">
    <property type="entry name" value="Non-ribosomal peptide synthase"/>
    <property type="match status" value="1"/>
</dbReference>
<dbReference type="CDD" id="cd17646">
    <property type="entry name" value="A_NRPS_AB3403-like"/>
    <property type="match status" value="1"/>
</dbReference>
<dbReference type="NCBIfam" id="TIGR01733">
    <property type="entry name" value="AA-adenyl-dom"/>
    <property type="match status" value="2"/>
</dbReference>
<dbReference type="SUPFAM" id="SSF56801">
    <property type="entry name" value="Acetyl-CoA synthetase-like"/>
    <property type="match status" value="2"/>
</dbReference>
<dbReference type="GO" id="GO:0008610">
    <property type="term" value="P:lipid biosynthetic process"/>
    <property type="evidence" value="ECO:0007669"/>
    <property type="project" value="UniProtKB-ARBA"/>
</dbReference>
<dbReference type="SUPFAM" id="SSF47336">
    <property type="entry name" value="ACP-like"/>
    <property type="match status" value="2"/>
</dbReference>
<dbReference type="CDD" id="cd05930">
    <property type="entry name" value="A_NRPS"/>
    <property type="match status" value="1"/>
</dbReference>
<dbReference type="Gene3D" id="3.30.300.30">
    <property type="match status" value="2"/>
</dbReference>
<dbReference type="OrthoDB" id="2472181at2"/>
<gene>
    <name evidence="10" type="ORF">CP968_04365</name>
    <name evidence="9" type="ORF">GCM10010371_25430</name>
</gene>
<dbReference type="Proteomes" id="UP000634660">
    <property type="component" value="Unassembled WGS sequence"/>
</dbReference>
<comment type="cofactor">
    <cofactor evidence="1">
        <name>pantetheine 4'-phosphate</name>
        <dbReference type="ChEBI" id="CHEBI:47942"/>
    </cofactor>
</comment>
<dbReference type="GO" id="GO:0072330">
    <property type="term" value="P:monocarboxylic acid biosynthetic process"/>
    <property type="evidence" value="ECO:0007669"/>
    <property type="project" value="UniProtKB-ARBA"/>
</dbReference>
<reference evidence="10 11" key="2">
    <citation type="submission" date="2017-09" db="EMBL/GenBank/DDBJ databases">
        <authorList>
            <person name="Lee N."/>
            <person name="Cho B.-K."/>
        </authorList>
    </citation>
    <scope>NUCLEOTIDE SEQUENCE [LARGE SCALE GENOMIC DNA]</scope>
    <source>
        <strain evidence="10 11">ATCC 27467</strain>
    </source>
</reference>
<dbReference type="InterPro" id="IPR020845">
    <property type="entry name" value="AMP-binding_CS"/>
</dbReference>
<evidence type="ECO:0000313" key="11">
    <source>
        <dbReference type="Proteomes" id="UP000326831"/>
    </source>
</evidence>
<sequence>MAIHDRGPLPLTPPQNGVWFAQQLDPTRLDYTIGEYLEIRGTVEPGLLAEAVRRTVAETGSLCVRFAEEDGVVRQVPAGPPPSRMDTVDVTGCPDPDGESERLMRAELARPMDLATGDIARHLLVRTGPRTYRWMQAYHHVVADGVTGSMLARRTAEVYSALAAGAPVPTADLAPWERIVAEEEEYARSGRLAEDREFWRAKLAGAPGPASFTGSEPARPSGTAVRVSGELDPADARTLREAARRYGTRWSALVMAAAAAHLHRAGGGDDVVLGLPVTGRTTADARRTRGMFSKVLPLRLTVTDGMPVGELVRRTSAGIKEALRHQRYRIEELRGGAGAEGGASGAAGAASGPGLWAASVNLMSFDYELSFAGAPASAHNLSVGPVEHVSLNVYDRGGDSPLTVQAEGDAADTGRDELDALRVRFTRFLVALAAADADATVGSLPFLTDGDRARLAVFGDGGAAPVPASDRLPLHALFERAAARTPDAVAVVCAGEEVSYRQLDSWAQDIADRLGPDVPPGTPVGVCVERSPAMVAALLGVLKAGGCYVPLDPALPRERIAYVVADAGLRTVVAQPGTRERLPGELPSVVHAGARSAGGPGGRGVRVPADSAAYLLYTSGSTGAPKGVAVPHAAAADFVRGHLALAGVAPAPAPGADGDADRSPERFLGFASLSFDVSVLDVFGALLSGSALVLATDAERVDVDRLQALLAGHAVSVADLPPALLPLLDPAALPALRFLSTGGEAPSGDAVDRWAVDGREVWNAYGPTEAAVSVTMHRVAPPSHGRIPPIGRPMANHRAYVVDRGLRLLPPGATGELCVAGEGLAHGYAGRAALTADAFVPDPFSGVPGARMYRTGDLVRWSQGGELEFLGRVDRQVKINGHRIELGEIEAALGRQPSVGQAAVVVHEAPGGTRRLVAFVAPPSGGPAPEGGPLKDALALTLPRYMVPHTFVALDRLPLTASGKVDRARLDVPEPAVRADRPRRAYTAVETELAALFSEALGLTAAPDDNFFELGGDSITALGLTSRARAHGFSFTLRDVFAHKTAAALAAAVGGPRRGADAADTGPAVEDHGTFPATPVMRWLLDGPGPVGRFSQSMVLTLPEGADDGALVRVLRSVVDRHAALRLTVAAGPEGPLCTFGAPGSVDVSRLYGTAVVAAAGDPGHAADVDRAVRRAEAALDPSAGVVLRAVRLRTGDGPGLLLLCVHHLAVDGVSWRVLTADLAAAWDALAAGRPAPAAGVPVPFRAWAQHLEVQARSPEVLAELPFWQAVLDPGSDSDDTGGPDGAGRRGPAPAAPAPAASWDRVPDPVRDTAGTTRTLTLDLPAEVAGPLLARVPAALRTGPTEVLLAGLALAAHRVGASGPGAAPGSLLVDLEGHGRADRTGRYDLAGTVGWFTTQYPVRFDLRGLDLAAADGGGDALAGLVGRVHDALAAVPDHGTGFGLLSRLNPGTAAVLATLPRPRILFNYLGRFAGADGSPWSPAPTTGGLRAGADPAMPVEHCLQIDAMAVDGSDGPSLTAVVAWPQALLDDAEAAALVEAWGAALRLLAGWTGPARALRLTPRDLPLVRLAQPDVDALAVRYPGLADVLPLSPLQEGLFFHAAFDTGAMDAYTGQIVLTLDGAVDADRMRAACALLLRRHTALRSAFTDRGLDRPVQVVVADAAAPWEAVDLGGLRTGEREAAWRRLLAADRERRFDLERPPLVRFTLVGLGAGRHRLVMTNHHILWDGWSSAVLLRELLTGYAGLAGPEPAAPVAEGVPYRSHLDWLARRDHAAAEAAWSGALAGLAEPTLLGAADPNRIDALPERLSVELSAELTARLATRARTAGITLNSVVQGVWAVLLGRVTGRADVVFGGTVSGRTADVAGIEEMVGLLINTLPVRFRVREDEALLAALARFQDEQADLMDHQHTGLAAIQRAAGLGTLFDTTVVVENYPLDLESMRELAGGPRLTGVEGSDATHYTANLVVLPGERLRLHLDHRTDALDARTARSLGDALERLLTAVADAPDTAVGELDLLSADQHRLLGAWNDTAAAVPDTTLVELFEQQVARTPGAPATVFRGERLSYAELDARAERLARALRVRGAGPERIVAVALHRSTEMVVALLAVLKSGAAYLPVDPSLPAERIAYLLSDAEPVLLLATGDVADALPAAAGLPRLDPGALHEADGVDDGPVPAPRPLPSHPAYVIYTSGSTGRPKAVVVEHAAIVNRLLWMQDRYRLGADDRVLQKTPFGFDVSVWEFFWPLLAGAVLVVAEPGGHKDPAYLTRVIREEEVTTVHFVPSMLAAFAEDPDAGRCRSLRRVVCSGEALPEELKNRFLDVLDVPLHNLYGPTEAAVDVTHWDCRREDAGPVPIGRPIWNTSLYVLDPRGRRVPVGVAGELFLAGAGLARGYLRRPALTAERFPLDPFGPPGSRMYRTGDLARFRADGSVEYLGRTDDQVKIHGFRIELGEIETALGRLPGAGRAAVVVREDVPGERRLVGYVVPEPGAVPDPEAMRAELARSLPEYMVPVLVVVDGLPVTANGKLDRRALPAPAAAPGGASGYEPPAGETEELVAMVWAAVLDAPRIGRHDDFFALGGHSLSATRVAARLRQSLGLDLPLHTLFEQRTVAALAAAVETALLAELDAVSQEFVELPEPAAPPSSCASADAVPSLVLQGETS</sequence>
<dbReference type="FunFam" id="3.40.50.980:FF:000002">
    <property type="entry name" value="Enterobactin synthetase component F"/>
    <property type="match status" value="1"/>
</dbReference>
<dbReference type="GO" id="GO:0043041">
    <property type="term" value="P:amino acid activation for nonribosomal peptide biosynthetic process"/>
    <property type="evidence" value="ECO:0007669"/>
    <property type="project" value="TreeGrafter"/>
</dbReference>
<dbReference type="SMART" id="SM00823">
    <property type="entry name" value="PKS_PP"/>
    <property type="match status" value="2"/>
</dbReference>
<dbReference type="PROSITE" id="PS00012">
    <property type="entry name" value="PHOSPHOPANTETHEINE"/>
    <property type="match status" value="2"/>
</dbReference>
<dbReference type="FunFam" id="3.30.300.30:FF:000010">
    <property type="entry name" value="Enterobactin synthetase component F"/>
    <property type="match status" value="1"/>
</dbReference>
<evidence type="ECO:0000259" key="8">
    <source>
        <dbReference type="PROSITE" id="PS50075"/>
    </source>
</evidence>
<dbReference type="PANTHER" id="PTHR45527:SF1">
    <property type="entry name" value="FATTY ACID SYNTHASE"/>
    <property type="match status" value="1"/>
</dbReference>
<dbReference type="InterPro" id="IPR023213">
    <property type="entry name" value="CAT-like_dom_sf"/>
</dbReference>
<accession>A0A5P2ULV3</accession>
<dbReference type="KEGG" id="ssub:CP968_04365"/>
<evidence type="ECO:0000256" key="1">
    <source>
        <dbReference type="ARBA" id="ARBA00001957"/>
    </source>
</evidence>
<dbReference type="InterPro" id="IPR006162">
    <property type="entry name" value="Ppantetheine_attach_site"/>
</dbReference>
<dbReference type="PANTHER" id="PTHR45527">
    <property type="entry name" value="NONRIBOSOMAL PEPTIDE SYNTHETASE"/>
    <property type="match status" value="1"/>
</dbReference>
<name>A0A5P2ULV3_9ACTN</name>
<dbReference type="Pfam" id="PF00501">
    <property type="entry name" value="AMP-binding"/>
    <property type="match status" value="2"/>
</dbReference>
<proteinExistence type="inferred from homology"/>
<dbReference type="InterPro" id="IPR009081">
    <property type="entry name" value="PP-bd_ACP"/>
</dbReference>
<dbReference type="InterPro" id="IPR010060">
    <property type="entry name" value="NRPS_synth"/>
</dbReference>
<dbReference type="PROSITE" id="PS00455">
    <property type="entry name" value="AMP_BINDING"/>
    <property type="match status" value="2"/>
</dbReference>
<dbReference type="Proteomes" id="UP000326831">
    <property type="component" value="Chromosome"/>
</dbReference>
<feature type="region of interest" description="Disordered" evidence="7">
    <location>
        <begin position="1273"/>
        <end position="1315"/>
    </location>
</feature>
<evidence type="ECO:0000256" key="6">
    <source>
        <dbReference type="ARBA" id="ARBA00023194"/>
    </source>
</evidence>
<dbReference type="PROSITE" id="PS50075">
    <property type="entry name" value="CARRIER"/>
    <property type="match status" value="2"/>
</dbReference>
<feature type="domain" description="Carrier" evidence="8">
    <location>
        <begin position="984"/>
        <end position="1057"/>
    </location>
</feature>
<dbReference type="Gene3D" id="3.30.559.30">
    <property type="entry name" value="Nonribosomal peptide synthetase, condensation domain"/>
    <property type="match status" value="3"/>
</dbReference>
<dbReference type="InterPro" id="IPR020806">
    <property type="entry name" value="PKS_PP-bd"/>
</dbReference>
<dbReference type="SUPFAM" id="SSF52777">
    <property type="entry name" value="CoA-dependent acyltransferases"/>
    <property type="match status" value="6"/>
</dbReference>
<dbReference type="Gene3D" id="2.30.38.10">
    <property type="entry name" value="Luciferase, Domain 3"/>
    <property type="match status" value="2"/>
</dbReference>
<feature type="compositionally biased region" description="Low complexity" evidence="7">
    <location>
        <begin position="1290"/>
        <end position="1301"/>
    </location>
</feature>
<dbReference type="Gene3D" id="3.30.559.10">
    <property type="entry name" value="Chloramphenicol acetyltransferase-like domain"/>
    <property type="match status" value="3"/>
</dbReference>
<dbReference type="InterPro" id="IPR025110">
    <property type="entry name" value="AMP-bd_C"/>
</dbReference>
<dbReference type="FunFam" id="3.30.300.30:FF:000015">
    <property type="entry name" value="Nonribosomal peptide synthase SidD"/>
    <property type="match status" value="1"/>
</dbReference>
<dbReference type="GO" id="GO:0003824">
    <property type="term" value="F:catalytic activity"/>
    <property type="evidence" value="ECO:0007669"/>
    <property type="project" value="InterPro"/>
</dbReference>
<dbReference type="GO" id="GO:0044550">
    <property type="term" value="P:secondary metabolite biosynthetic process"/>
    <property type="evidence" value="ECO:0007669"/>
    <property type="project" value="UniProtKB-ARBA"/>
</dbReference>
<dbReference type="FunFam" id="2.30.38.10:FF:000001">
    <property type="entry name" value="Non-ribosomal peptide synthetase PvdI"/>
    <property type="match status" value="1"/>
</dbReference>
<dbReference type="GO" id="GO:0005829">
    <property type="term" value="C:cytosol"/>
    <property type="evidence" value="ECO:0007669"/>
    <property type="project" value="TreeGrafter"/>
</dbReference>
<keyword evidence="11" id="KW-1185">Reference proteome</keyword>
<dbReference type="InterPro" id="IPR000873">
    <property type="entry name" value="AMP-dep_synth/lig_dom"/>
</dbReference>
<keyword evidence="3" id="KW-0596">Phosphopantetheine</keyword>
<dbReference type="NCBIfam" id="TIGR01720">
    <property type="entry name" value="NRPS-para261"/>
    <property type="match status" value="1"/>
</dbReference>
<evidence type="ECO:0000313" key="10">
    <source>
        <dbReference type="EMBL" id="QEU77617.1"/>
    </source>
</evidence>
<dbReference type="EMBL" id="CP023701">
    <property type="protein sequence ID" value="QEU77617.1"/>
    <property type="molecule type" value="Genomic_DNA"/>
</dbReference>
<dbReference type="Gene3D" id="3.40.50.980">
    <property type="match status" value="4"/>
</dbReference>
<evidence type="ECO:0000256" key="5">
    <source>
        <dbReference type="ARBA" id="ARBA00022737"/>
    </source>
</evidence>
<evidence type="ECO:0000313" key="9">
    <source>
        <dbReference type="EMBL" id="GGZ64680.1"/>
    </source>
</evidence>
<dbReference type="EMBL" id="BMVX01000008">
    <property type="protein sequence ID" value="GGZ64680.1"/>
    <property type="molecule type" value="Genomic_DNA"/>
</dbReference>
<evidence type="ECO:0000256" key="7">
    <source>
        <dbReference type="SAM" id="MobiDB-lite"/>
    </source>
</evidence>
<keyword evidence="6" id="KW-0045">Antibiotic biosynthesis</keyword>
<dbReference type="Pfam" id="PF00550">
    <property type="entry name" value="PP-binding"/>
    <property type="match status" value="2"/>
</dbReference>